<feature type="transmembrane region" description="Helical" evidence="1">
    <location>
        <begin position="432"/>
        <end position="452"/>
    </location>
</feature>
<evidence type="ECO:0000313" key="2">
    <source>
        <dbReference type="EMBL" id="KTR94162.1"/>
    </source>
</evidence>
<keyword evidence="1" id="KW-0812">Transmembrane</keyword>
<accession>A0A147EWX2</accession>
<dbReference type="OrthoDB" id="5143016at2"/>
<feature type="transmembrane region" description="Helical" evidence="1">
    <location>
        <begin position="151"/>
        <end position="175"/>
    </location>
</feature>
<feature type="transmembrane region" description="Helical" evidence="1">
    <location>
        <begin position="226"/>
        <end position="259"/>
    </location>
</feature>
<evidence type="ECO:0000313" key="3">
    <source>
        <dbReference type="Proteomes" id="UP000075025"/>
    </source>
</evidence>
<feature type="transmembrane region" description="Helical" evidence="1">
    <location>
        <begin position="74"/>
        <end position="93"/>
    </location>
</feature>
<feature type="transmembrane region" description="Helical" evidence="1">
    <location>
        <begin position="30"/>
        <end position="54"/>
    </location>
</feature>
<gene>
    <name evidence="2" type="ORF">NS220_10015</name>
</gene>
<feature type="transmembrane region" description="Helical" evidence="1">
    <location>
        <begin position="298"/>
        <end position="317"/>
    </location>
</feature>
<feature type="transmembrane region" description="Helical" evidence="1">
    <location>
        <begin position="367"/>
        <end position="390"/>
    </location>
</feature>
<feature type="transmembrane region" description="Helical" evidence="1">
    <location>
        <begin position="187"/>
        <end position="206"/>
    </location>
</feature>
<keyword evidence="1" id="KW-0472">Membrane</keyword>
<keyword evidence="1" id="KW-1133">Transmembrane helix</keyword>
<reference evidence="2 3" key="1">
    <citation type="journal article" date="2016" name="Front. Microbiol.">
        <title>Genomic Resource of Rice Seed Associated Bacteria.</title>
        <authorList>
            <person name="Midha S."/>
            <person name="Bansal K."/>
            <person name="Sharma S."/>
            <person name="Kumar N."/>
            <person name="Patil P.P."/>
            <person name="Chaudhry V."/>
            <person name="Patil P.B."/>
        </authorList>
    </citation>
    <scope>NUCLEOTIDE SEQUENCE [LARGE SCALE GENOMIC DNA]</scope>
    <source>
        <strain evidence="2 3">NS220</strain>
    </source>
</reference>
<feature type="transmembrane region" description="Helical" evidence="1">
    <location>
        <begin position="329"/>
        <end position="346"/>
    </location>
</feature>
<dbReference type="RefSeq" id="WP_058623926.1">
    <property type="nucleotide sequence ID" value="NZ_LDRT01000061.1"/>
</dbReference>
<dbReference type="EMBL" id="LDRT01000061">
    <property type="protein sequence ID" value="KTR94162.1"/>
    <property type="molecule type" value="Genomic_DNA"/>
</dbReference>
<feature type="transmembrane region" description="Helical" evidence="1">
    <location>
        <begin position="402"/>
        <end position="420"/>
    </location>
</feature>
<name>A0A147EWX2_MICTE</name>
<dbReference type="AlphaFoldDB" id="A0A147EWX2"/>
<comment type="caution">
    <text evidence="2">The sequence shown here is derived from an EMBL/GenBank/DDBJ whole genome shotgun (WGS) entry which is preliminary data.</text>
</comment>
<sequence length="489" mass="49917">MTPVALTIATVSWRMWARDLCRVLRVSTRFAFIVMGASVGAAFVFGGLLAAVTARQVGGELPPELGLTIVRSSLAGVWLSSGLLATVFALTVPSRTMLQSLLDLLPVSRRAATFGQLVPMSTVTIVFCVALALPTIAIFSRLFSGPALAAAVGSVIVSIVAAQVFAVTLLLIVSWAARRLFRLATRYADTLAALLVMSSFGWSASADLLTRELAQPSQVDLLPHRILAAAVAGSATVPSAIVAASWVVAAVGLIAVASAVRPTASEPRLPSFLRGWKPRGGVFRALVWLEIVTTVRTVQFVMTTLAAFALVGLAAWLHGGAGTAELARAIASAAPIAPAAVNMYAVGRALPIRWIGDHISPRTAWPAATAAASIATSISVALVVAALLLGLGSLPAESVAGVAARVLLAAALALLAGAVIPVSQEQPISTTAAAFLCGVLLLGGSVGVNAAVDAAGVGAFAVILIAVAGSLGVYARVCERHVAGDRVRA</sequence>
<evidence type="ECO:0008006" key="4">
    <source>
        <dbReference type="Google" id="ProtNLM"/>
    </source>
</evidence>
<dbReference type="Proteomes" id="UP000075025">
    <property type="component" value="Unassembled WGS sequence"/>
</dbReference>
<evidence type="ECO:0000256" key="1">
    <source>
        <dbReference type="SAM" id="Phobius"/>
    </source>
</evidence>
<feature type="transmembrane region" description="Helical" evidence="1">
    <location>
        <begin position="458"/>
        <end position="478"/>
    </location>
</feature>
<protein>
    <recommendedName>
        <fullName evidence="4">ABC-2 type transport system permease protein</fullName>
    </recommendedName>
</protein>
<organism evidence="2 3">
    <name type="scientific">Microbacterium testaceum</name>
    <name type="common">Aureobacterium testaceum</name>
    <name type="synonym">Brevibacterium testaceum</name>
    <dbReference type="NCBI Taxonomy" id="2033"/>
    <lineage>
        <taxon>Bacteria</taxon>
        <taxon>Bacillati</taxon>
        <taxon>Actinomycetota</taxon>
        <taxon>Actinomycetes</taxon>
        <taxon>Micrococcales</taxon>
        <taxon>Microbacteriaceae</taxon>
        <taxon>Microbacterium</taxon>
    </lineage>
</organism>
<dbReference type="PATRIC" id="fig|2033.6.peg.3138"/>
<feature type="transmembrane region" description="Helical" evidence="1">
    <location>
        <begin position="114"/>
        <end position="139"/>
    </location>
</feature>
<proteinExistence type="predicted"/>